<dbReference type="SUPFAM" id="SSF82549">
    <property type="entry name" value="DAK1/DegV-like"/>
    <property type="match status" value="1"/>
</dbReference>
<dbReference type="AlphaFoldDB" id="A0A934KIQ0"/>
<evidence type="ECO:0000313" key="2">
    <source>
        <dbReference type="EMBL" id="MBJ7604321.1"/>
    </source>
</evidence>
<gene>
    <name evidence="2" type="ORF">JF888_14230</name>
</gene>
<name>A0A934KIQ0_9BACT</name>
<dbReference type="Pfam" id="PF02645">
    <property type="entry name" value="DegV"/>
    <property type="match status" value="1"/>
</dbReference>
<evidence type="ECO:0000313" key="3">
    <source>
        <dbReference type="Proteomes" id="UP000620075"/>
    </source>
</evidence>
<dbReference type="InterPro" id="IPR050270">
    <property type="entry name" value="DegV_domain_contain"/>
</dbReference>
<organism evidence="2 3">
    <name type="scientific">Candidatus Dormiibacter inghamiae</name>
    <dbReference type="NCBI Taxonomy" id="3127013"/>
    <lineage>
        <taxon>Bacteria</taxon>
        <taxon>Bacillati</taxon>
        <taxon>Candidatus Dormiibacterota</taxon>
        <taxon>Candidatus Dormibacteria</taxon>
        <taxon>Candidatus Dormibacterales</taxon>
        <taxon>Candidatus Dormibacteraceae</taxon>
        <taxon>Candidatus Dormiibacter</taxon>
    </lineage>
</organism>
<proteinExistence type="predicted"/>
<sequence length="295" mass="30541">MSRARVAVVTDSTADLSPGLREQLSVTVVPLTVTVGGQSFLDGVEIQPEDFYRRLAASGSVASTSQPSPGMFAGAYRQALAEHDQVLSLHISAKLSGTYQAAVQGAELAQATERVTVVDTGLVSMPLALVVLAAAELAADGGSVREIAEKVREIARETRVYFLVGTLEQLRRGGRIGRASALVGSVLQVKPLLTIADGEVAPLERVRTRERALSRLIELAGAGEERCCAIVGHACSEDAAQRVADALAGRTESLLVSPLGPVVGAHAGPGTVGVGLYPAALFPLGLSDLRTAAAT</sequence>
<evidence type="ECO:0000256" key="1">
    <source>
        <dbReference type="ARBA" id="ARBA00023121"/>
    </source>
</evidence>
<dbReference type="Gene3D" id="3.40.50.10170">
    <property type="match status" value="1"/>
</dbReference>
<protein>
    <submittedName>
        <fullName evidence="2">DegV family protein</fullName>
    </submittedName>
</protein>
<comment type="caution">
    <text evidence="2">The sequence shown here is derived from an EMBL/GenBank/DDBJ whole genome shotgun (WGS) entry which is preliminary data.</text>
</comment>
<dbReference type="PANTHER" id="PTHR33434">
    <property type="entry name" value="DEGV DOMAIN-CONTAINING PROTEIN DR_1986-RELATED"/>
    <property type="match status" value="1"/>
</dbReference>
<dbReference type="RefSeq" id="WP_338181764.1">
    <property type="nucleotide sequence ID" value="NZ_JAEKNQ010000057.1"/>
</dbReference>
<dbReference type="InterPro" id="IPR003797">
    <property type="entry name" value="DegV"/>
</dbReference>
<accession>A0A934KIQ0</accession>
<dbReference type="PROSITE" id="PS51482">
    <property type="entry name" value="DEGV"/>
    <property type="match status" value="1"/>
</dbReference>
<keyword evidence="1" id="KW-0446">Lipid-binding</keyword>
<dbReference type="InterPro" id="IPR043168">
    <property type="entry name" value="DegV_C"/>
</dbReference>
<dbReference type="NCBIfam" id="TIGR00762">
    <property type="entry name" value="DegV"/>
    <property type="match status" value="1"/>
</dbReference>
<reference evidence="2 3" key="1">
    <citation type="submission" date="2020-10" db="EMBL/GenBank/DDBJ databases">
        <title>Ca. Dormibacterota MAGs.</title>
        <authorList>
            <person name="Montgomery K."/>
        </authorList>
    </citation>
    <scope>NUCLEOTIDE SEQUENCE [LARGE SCALE GENOMIC DNA]</scope>
    <source>
        <strain evidence="2">SC8811_S16_3</strain>
    </source>
</reference>
<dbReference type="GO" id="GO:0008289">
    <property type="term" value="F:lipid binding"/>
    <property type="evidence" value="ECO:0007669"/>
    <property type="project" value="UniProtKB-KW"/>
</dbReference>
<dbReference type="Proteomes" id="UP000620075">
    <property type="component" value="Unassembled WGS sequence"/>
</dbReference>
<dbReference type="EMBL" id="JAEKNQ010000057">
    <property type="protein sequence ID" value="MBJ7604321.1"/>
    <property type="molecule type" value="Genomic_DNA"/>
</dbReference>
<dbReference type="PANTHER" id="PTHR33434:SF2">
    <property type="entry name" value="FATTY ACID-BINDING PROTEIN TM_1468"/>
    <property type="match status" value="1"/>
</dbReference>
<dbReference type="Gene3D" id="3.30.1180.10">
    <property type="match status" value="1"/>
</dbReference>